<comment type="caution">
    <text evidence="1">The sequence shown here is derived from an EMBL/GenBank/DDBJ whole genome shotgun (WGS) entry which is preliminary data.</text>
</comment>
<evidence type="ECO:0000313" key="1">
    <source>
        <dbReference type="EMBL" id="KAJ8971309.1"/>
    </source>
</evidence>
<dbReference type="EMBL" id="JANEYF010000231">
    <property type="protein sequence ID" value="KAJ8971309.1"/>
    <property type="molecule type" value="Genomic_DNA"/>
</dbReference>
<reference evidence="1" key="1">
    <citation type="journal article" date="2023" name="Insect Mol. Biol.">
        <title>Genome sequencing provides insights into the evolution of gene families encoding plant cell wall-degrading enzymes in longhorned beetles.</title>
        <authorList>
            <person name="Shin N.R."/>
            <person name="Okamura Y."/>
            <person name="Kirsch R."/>
            <person name="Pauchet Y."/>
        </authorList>
    </citation>
    <scope>NUCLEOTIDE SEQUENCE</scope>
    <source>
        <strain evidence="1">RBIC_L_NR</strain>
    </source>
</reference>
<organism evidence="1 2">
    <name type="scientific">Rhamnusium bicolor</name>
    <dbReference type="NCBI Taxonomy" id="1586634"/>
    <lineage>
        <taxon>Eukaryota</taxon>
        <taxon>Metazoa</taxon>
        <taxon>Ecdysozoa</taxon>
        <taxon>Arthropoda</taxon>
        <taxon>Hexapoda</taxon>
        <taxon>Insecta</taxon>
        <taxon>Pterygota</taxon>
        <taxon>Neoptera</taxon>
        <taxon>Endopterygota</taxon>
        <taxon>Coleoptera</taxon>
        <taxon>Polyphaga</taxon>
        <taxon>Cucujiformia</taxon>
        <taxon>Chrysomeloidea</taxon>
        <taxon>Cerambycidae</taxon>
        <taxon>Lepturinae</taxon>
        <taxon>Rhagiini</taxon>
        <taxon>Rhamnusium</taxon>
    </lineage>
</organism>
<gene>
    <name evidence="1" type="ORF">NQ314_000787</name>
</gene>
<dbReference type="Proteomes" id="UP001162156">
    <property type="component" value="Unassembled WGS sequence"/>
</dbReference>
<protein>
    <submittedName>
        <fullName evidence="1">Uncharacterized protein</fullName>
    </submittedName>
</protein>
<proteinExistence type="predicted"/>
<sequence length="176" mass="20103">MNDERMFIKHYLDRNGRGVSKFRNNLPRKNFVYSLLKRNKSVAAQRLASNINRARACLSRSVIMDYFQNLKTIIENVSPTHIFSYKSNLCDEPGKSRGIFRRGVKYPERIVNHSKSATSIICGSADGVLLPPYVIYKTDCMWDTWYKNGPKNAPYCENSCCSHGTPYARTNGCTDS</sequence>
<dbReference type="AlphaFoldDB" id="A0AAV8ZTT6"/>
<keyword evidence="2" id="KW-1185">Reference proteome</keyword>
<name>A0AAV8ZTT6_9CUCU</name>
<accession>A0AAV8ZTT6</accession>
<evidence type="ECO:0000313" key="2">
    <source>
        <dbReference type="Proteomes" id="UP001162156"/>
    </source>
</evidence>